<feature type="binding site" evidence="8">
    <location>
        <position position="144"/>
    </location>
    <ligand>
        <name>substrate</name>
    </ligand>
</feature>
<comment type="similarity">
    <text evidence="8">Belongs to the glutamate 5-kinase family.</text>
</comment>
<gene>
    <name evidence="8" type="primary">proB</name>
    <name evidence="10" type="ORF">DBW71_00290</name>
</gene>
<evidence type="ECO:0000256" key="5">
    <source>
        <dbReference type="ARBA" id="ARBA00022741"/>
    </source>
</evidence>
<dbReference type="InterPro" id="IPR011529">
    <property type="entry name" value="Glu_5kinase"/>
</dbReference>
<evidence type="ECO:0000256" key="4">
    <source>
        <dbReference type="ARBA" id="ARBA00022679"/>
    </source>
</evidence>
<dbReference type="InterPro" id="IPR041739">
    <property type="entry name" value="G5K_ProB"/>
</dbReference>
<evidence type="ECO:0000259" key="9">
    <source>
        <dbReference type="SMART" id="SM00359"/>
    </source>
</evidence>
<feature type="binding site" evidence="8">
    <location>
        <position position="156"/>
    </location>
    <ligand>
        <name>substrate</name>
    </ligand>
</feature>
<dbReference type="FunFam" id="3.40.1160.10:FF:000006">
    <property type="entry name" value="Glutamate 5-kinase"/>
    <property type="match status" value="1"/>
</dbReference>
<evidence type="ECO:0000256" key="2">
    <source>
        <dbReference type="ARBA" id="ARBA00022605"/>
    </source>
</evidence>
<dbReference type="Gene3D" id="3.40.1160.10">
    <property type="entry name" value="Acetylglutamate kinase-like"/>
    <property type="match status" value="2"/>
</dbReference>
<dbReference type="EC" id="2.7.2.11" evidence="8"/>
<keyword evidence="5 8" id="KW-0547">Nucleotide-binding</keyword>
<proteinExistence type="inferred from homology"/>
<keyword evidence="6 8" id="KW-0418">Kinase</keyword>
<dbReference type="CDD" id="cd21157">
    <property type="entry name" value="PUA_G5K"/>
    <property type="match status" value="1"/>
</dbReference>
<dbReference type="InterPro" id="IPR005715">
    <property type="entry name" value="Glu_5kinase/COase_Synthase"/>
</dbReference>
<dbReference type="SMART" id="SM00359">
    <property type="entry name" value="PUA"/>
    <property type="match status" value="1"/>
</dbReference>
<evidence type="ECO:0000313" key="10">
    <source>
        <dbReference type="EMBL" id="RCL74619.1"/>
    </source>
</evidence>
<evidence type="ECO:0000256" key="7">
    <source>
        <dbReference type="ARBA" id="ARBA00022840"/>
    </source>
</evidence>
<evidence type="ECO:0000256" key="1">
    <source>
        <dbReference type="ARBA" id="ARBA00022490"/>
    </source>
</evidence>
<dbReference type="UniPathway" id="UPA00098">
    <property type="reaction ID" value="UER00359"/>
</dbReference>
<keyword evidence="3 8" id="KW-0641">Proline biosynthesis</keyword>
<comment type="function">
    <text evidence="8">Catalyzes the transfer of a phosphate group to glutamate to form L-glutamate 5-phosphate.</text>
</comment>
<dbReference type="InterPro" id="IPR015947">
    <property type="entry name" value="PUA-like_sf"/>
</dbReference>
<protein>
    <recommendedName>
        <fullName evidence="8">Glutamate 5-kinase</fullName>
        <ecNumber evidence="8">2.7.2.11</ecNumber>
    </recommendedName>
    <alternativeName>
        <fullName evidence="8">Gamma-glutamyl kinase</fullName>
        <shortName evidence="8">GK</shortName>
    </alternativeName>
</protein>
<keyword evidence="4 8" id="KW-0808">Transferase</keyword>
<evidence type="ECO:0000313" key="11">
    <source>
        <dbReference type="Proteomes" id="UP000253570"/>
    </source>
</evidence>
<sequence>MATADKIKNAKSIVIKIGSSLIVDEDATIRQSWLKSLVDDIAILKSEFKDVIVVTSGAIALGKNILSIKKDEKLKLDIAQGTAAVGQIELISAFKNAFSKRDLKVAQLLLTIEDTEKRKRYLNARNTISMLLKNDVIPIINENDTVATSEIRYGDNDRLAARVTTMASFDCLIILSDVNGVYTLPPEDKKAVHIAEIKEITKKIQNMARDTNKSYGSGGMITKIEAARIAMDGGSNMLIASGKNFNPIQAIIEGGKATCFIAKTSPHLARKKWIAGMLVPNGNIYIDDGASKALKSGRSLLPAGIINADGQFERGDAVLIFDSLNNEVARGLTAYSVGETQTIKGKNTDEIENVLGYRGRSACIHRDDLVLTEEKQIDEK</sequence>
<dbReference type="InterPro" id="IPR001048">
    <property type="entry name" value="Asp/Glu/Uridylate_kinase"/>
</dbReference>
<keyword evidence="1 8" id="KW-0963">Cytoplasm</keyword>
<feature type="binding site" evidence="8">
    <location>
        <position position="56"/>
    </location>
    <ligand>
        <name>substrate</name>
    </ligand>
</feature>
<dbReference type="SUPFAM" id="SSF53633">
    <property type="entry name" value="Carbamate kinase-like"/>
    <property type="match status" value="1"/>
</dbReference>
<dbReference type="PROSITE" id="PS50890">
    <property type="entry name" value="PUA"/>
    <property type="match status" value="1"/>
</dbReference>
<dbReference type="CDD" id="cd04242">
    <property type="entry name" value="AAK_G5K_ProB"/>
    <property type="match status" value="1"/>
</dbReference>
<dbReference type="InterPro" id="IPR036974">
    <property type="entry name" value="PUA_sf"/>
</dbReference>
<dbReference type="Pfam" id="PF00696">
    <property type="entry name" value="AA_kinase"/>
    <property type="match status" value="1"/>
</dbReference>
<name>A0A368DS29_9PROT</name>
<dbReference type="Gene3D" id="2.30.130.10">
    <property type="entry name" value="PUA domain"/>
    <property type="match status" value="1"/>
</dbReference>
<feature type="binding site" evidence="8">
    <location>
        <begin position="217"/>
        <end position="223"/>
    </location>
    <ligand>
        <name>ATP</name>
        <dbReference type="ChEBI" id="CHEBI:30616"/>
    </ligand>
</feature>
<comment type="catalytic activity">
    <reaction evidence="8">
        <text>L-glutamate + ATP = L-glutamyl 5-phosphate + ADP</text>
        <dbReference type="Rhea" id="RHEA:14877"/>
        <dbReference type="ChEBI" id="CHEBI:29985"/>
        <dbReference type="ChEBI" id="CHEBI:30616"/>
        <dbReference type="ChEBI" id="CHEBI:58274"/>
        <dbReference type="ChEBI" id="CHEBI:456216"/>
        <dbReference type="EC" id="2.7.2.11"/>
    </reaction>
</comment>
<feature type="binding site" evidence="8">
    <location>
        <begin position="176"/>
        <end position="177"/>
    </location>
    <ligand>
        <name>ATP</name>
        <dbReference type="ChEBI" id="CHEBI:30616"/>
    </ligand>
</feature>
<dbReference type="GO" id="GO:0055129">
    <property type="term" value="P:L-proline biosynthetic process"/>
    <property type="evidence" value="ECO:0007669"/>
    <property type="project" value="UniProtKB-UniRule"/>
</dbReference>
<dbReference type="Pfam" id="PF01472">
    <property type="entry name" value="PUA"/>
    <property type="match status" value="1"/>
</dbReference>
<dbReference type="PIRSF" id="PIRSF000729">
    <property type="entry name" value="GK"/>
    <property type="match status" value="1"/>
</dbReference>
<dbReference type="GO" id="GO:0003723">
    <property type="term" value="F:RNA binding"/>
    <property type="evidence" value="ECO:0007669"/>
    <property type="project" value="InterPro"/>
</dbReference>
<dbReference type="InterPro" id="IPR036393">
    <property type="entry name" value="AceGlu_kinase-like_sf"/>
</dbReference>
<evidence type="ECO:0000256" key="3">
    <source>
        <dbReference type="ARBA" id="ARBA00022650"/>
    </source>
</evidence>
<feature type="binding site" evidence="8">
    <location>
        <position position="16"/>
    </location>
    <ligand>
        <name>ATP</name>
        <dbReference type="ChEBI" id="CHEBI:30616"/>
    </ligand>
</feature>
<dbReference type="AlphaFoldDB" id="A0A368DS29"/>
<evidence type="ECO:0000256" key="8">
    <source>
        <dbReference type="HAMAP-Rule" id="MF_00456"/>
    </source>
</evidence>
<accession>A0A368DS29</accession>
<dbReference type="Proteomes" id="UP000253570">
    <property type="component" value="Unassembled WGS sequence"/>
</dbReference>
<dbReference type="GO" id="GO:0005829">
    <property type="term" value="C:cytosol"/>
    <property type="evidence" value="ECO:0007669"/>
    <property type="project" value="TreeGrafter"/>
</dbReference>
<keyword evidence="2 8" id="KW-0028">Amino-acid biosynthesis</keyword>
<dbReference type="HAMAP" id="MF_00456">
    <property type="entry name" value="ProB"/>
    <property type="match status" value="1"/>
</dbReference>
<feature type="domain" description="PUA" evidence="9">
    <location>
        <begin position="282"/>
        <end position="364"/>
    </location>
</feature>
<keyword evidence="7 8" id="KW-0067">ATP-binding</keyword>
<comment type="subcellular location">
    <subcellularLocation>
        <location evidence="8">Cytoplasm</location>
    </subcellularLocation>
</comment>
<dbReference type="GO" id="GO:0004349">
    <property type="term" value="F:glutamate 5-kinase activity"/>
    <property type="evidence" value="ECO:0007669"/>
    <property type="project" value="UniProtKB-UniRule"/>
</dbReference>
<dbReference type="InterPro" id="IPR002478">
    <property type="entry name" value="PUA"/>
</dbReference>
<reference evidence="10 11" key="1">
    <citation type="journal article" date="2018" name="Microbiome">
        <title>Fine metagenomic profile of the Mediterranean stratified and mixed water columns revealed by assembly and recruitment.</title>
        <authorList>
            <person name="Haro-Moreno J.M."/>
            <person name="Lopez-Perez M."/>
            <person name="De La Torre J.R."/>
            <person name="Picazo A."/>
            <person name="Camacho A."/>
            <person name="Rodriguez-Valera F."/>
        </authorList>
    </citation>
    <scope>NUCLEOTIDE SEQUENCE [LARGE SCALE GENOMIC DNA]</scope>
    <source>
        <strain evidence="10">MED-G57</strain>
    </source>
</reference>
<evidence type="ECO:0000256" key="6">
    <source>
        <dbReference type="ARBA" id="ARBA00022777"/>
    </source>
</evidence>
<comment type="pathway">
    <text evidence="8">Amino-acid biosynthesis; L-proline biosynthesis; L-glutamate 5-semialdehyde from L-glutamate: step 1/2.</text>
</comment>
<dbReference type="NCBIfam" id="TIGR01027">
    <property type="entry name" value="proB"/>
    <property type="match status" value="1"/>
</dbReference>
<dbReference type="PANTHER" id="PTHR43654:SF1">
    <property type="entry name" value="ISOPENTENYL PHOSPHATE KINASE"/>
    <property type="match status" value="1"/>
</dbReference>
<dbReference type="SUPFAM" id="SSF88697">
    <property type="entry name" value="PUA domain-like"/>
    <property type="match status" value="1"/>
</dbReference>
<dbReference type="PANTHER" id="PTHR43654">
    <property type="entry name" value="GLUTAMATE 5-KINASE"/>
    <property type="match status" value="1"/>
</dbReference>
<dbReference type="GO" id="GO:0005524">
    <property type="term" value="F:ATP binding"/>
    <property type="evidence" value="ECO:0007669"/>
    <property type="project" value="UniProtKB-KW"/>
</dbReference>
<dbReference type="EMBL" id="QOQD01000001">
    <property type="protein sequence ID" value="RCL74619.1"/>
    <property type="molecule type" value="Genomic_DNA"/>
</dbReference>
<organism evidence="10 11">
    <name type="scientific">PS1 clade bacterium</name>
    <dbReference type="NCBI Taxonomy" id="2175152"/>
    <lineage>
        <taxon>Bacteria</taxon>
        <taxon>Pseudomonadati</taxon>
        <taxon>Pseudomonadota</taxon>
        <taxon>Alphaproteobacteria</taxon>
        <taxon>PS1 clade</taxon>
    </lineage>
</organism>
<dbReference type="InterPro" id="IPR001057">
    <property type="entry name" value="Glu/AcGlu_kinase"/>
</dbReference>
<dbReference type="PRINTS" id="PR00474">
    <property type="entry name" value="GLU5KINASE"/>
</dbReference>
<comment type="caution">
    <text evidence="10">The sequence shown here is derived from an EMBL/GenBank/DDBJ whole genome shotgun (WGS) entry which is preliminary data.</text>
</comment>